<dbReference type="EMBL" id="JASPKZ010000928">
    <property type="protein sequence ID" value="KAJ9598869.1"/>
    <property type="molecule type" value="Genomic_DNA"/>
</dbReference>
<evidence type="ECO:0000313" key="2">
    <source>
        <dbReference type="Proteomes" id="UP001233999"/>
    </source>
</evidence>
<dbReference type="AlphaFoldDB" id="A0AAD8AGQ7"/>
<sequence length="55" mass="5677">TSDVSPSTAEGIFSGDVRILYTAYALHNASTAATTATTILALDETSASSKLLMLK</sequence>
<accession>A0AAD8AGQ7</accession>
<feature type="non-terminal residue" evidence="1">
    <location>
        <position position="1"/>
    </location>
</feature>
<evidence type="ECO:0000313" key="1">
    <source>
        <dbReference type="EMBL" id="KAJ9598869.1"/>
    </source>
</evidence>
<gene>
    <name evidence="1" type="ORF">L9F63_026597</name>
</gene>
<organism evidence="1 2">
    <name type="scientific">Diploptera punctata</name>
    <name type="common">Pacific beetle cockroach</name>
    <dbReference type="NCBI Taxonomy" id="6984"/>
    <lineage>
        <taxon>Eukaryota</taxon>
        <taxon>Metazoa</taxon>
        <taxon>Ecdysozoa</taxon>
        <taxon>Arthropoda</taxon>
        <taxon>Hexapoda</taxon>
        <taxon>Insecta</taxon>
        <taxon>Pterygota</taxon>
        <taxon>Neoptera</taxon>
        <taxon>Polyneoptera</taxon>
        <taxon>Dictyoptera</taxon>
        <taxon>Blattodea</taxon>
        <taxon>Blaberoidea</taxon>
        <taxon>Blaberidae</taxon>
        <taxon>Diplopterinae</taxon>
        <taxon>Diploptera</taxon>
    </lineage>
</organism>
<reference evidence="1" key="1">
    <citation type="journal article" date="2023" name="IScience">
        <title>Live-bearing cockroach genome reveals convergent evolutionary mechanisms linked to viviparity in insects and beyond.</title>
        <authorList>
            <person name="Fouks B."/>
            <person name="Harrison M.C."/>
            <person name="Mikhailova A.A."/>
            <person name="Marchal E."/>
            <person name="English S."/>
            <person name="Carruthers M."/>
            <person name="Jennings E.C."/>
            <person name="Chiamaka E.L."/>
            <person name="Frigard R.A."/>
            <person name="Pippel M."/>
            <person name="Attardo G.M."/>
            <person name="Benoit J.B."/>
            <person name="Bornberg-Bauer E."/>
            <person name="Tobe S.S."/>
        </authorList>
    </citation>
    <scope>NUCLEOTIDE SEQUENCE</scope>
    <source>
        <strain evidence="1">Stay&amp;Tobe</strain>
    </source>
</reference>
<name>A0AAD8AGQ7_DIPPU</name>
<reference evidence="1" key="2">
    <citation type="submission" date="2023-05" db="EMBL/GenBank/DDBJ databases">
        <authorList>
            <person name="Fouks B."/>
        </authorList>
    </citation>
    <scope>NUCLEOTIDE SEQUENCE</scope>
    <source>
        <strain evidence="1">Stay&amp;Tobe</strain>
        <tissue evidence="1">Testes</tissue>
    </source>
</reference>
<protein>
    <submittedName>
        <fullName evidence="1">Uncharacterized protein</fullName>
    </submittedName>
</protein>
<comment type="caution">
    <text evidence="1">The sequence shown here is derived from an EMBL/GenBank/DDBJ whole genome shotgun (WGS) entry which is preliminary data.</text>
</comment>
<feature type="non-terminal residue" evidence="1">
    <location>
        <position position="55"/>
    </location>
</feature>
<keyword evidence="2" id="KW-1185">Reference proteome</keyword>
<proteinExistence type="predicted"/>
<dbReference type="Proteomes" id="UP001233999">
    <property type="component" value="Unassembled WGS sequence"/>
</dbReference>